<feature type="region of interest" description="Disordered" evidence="1">
    <location>
        <begin position="1"/>
        <end position="35"/>
    </location>
</feature>
<keyword evidence="4" id="KW-1185">Reference proteome</keyword>
<feature type="transmembrane region" description="Helical" evidence="2">
    <location>
        <begin position="131"/>
        <end position="156"/>
    </location>
</feature>
<gene>
    <name evidence="3" type="primary">PARPA_11495.1 scaffold 44147</name>
</gene>
<dbReference type="OrthoDB" id="2229020at2759"/>
<reference evidence="3 4" key="1">
    <citation type="submission" date="2014-09" db="EMBL/GenBank/DDBJ databases">
        <authorList>
            <person name="Ellenberger Sabrina"/>
        </authorList>
    </citation>
    <scope>NUCLEOTIDE SEQUENCE [LARGE SCALE GENOMIC DNA]</scope>
    <source>
        <strain evidence="3 4">CBS 412.66</strain>
    </source>
</reference>
<keyword evidence="2" id="KW-1133">Transmembrane helix</keyword>
<name>A0A0B7NFA1_9FUNG</name>
<dbReference type="AlphaFoldDB" id="A0A0B7NFA1"/>
<feature type="region of interest" description="Disordered" evidence="1">
    <location>
        <begin position="53"/>
        <end position="74"/>
    </location>
</feature>
<sequence length="174" mass="19454">MTYNQDSTPQSDLHFDGGYSHCPPPPSYNQDQQEGDVFTYNDDKRLRMICSEQEDPSVAPQAPREKQTEELHESTPYDQRRVGCLSLFWFAVICDVAATVIALLGTMGATLKCRSSCGYVCDLCNNKSRKGLIASLVIFIVLSSSIAVCRLTCCCISRHKRTKRQTFAKKATEV</sequence>
<accession>A0A0B7NFA1</accession>
<proteinExistence type="predicted"/>
<dbReference type="Proteomes" id="UP000054107">
    <property type="component" value="Unassembled WGS sequence"/>
</dbReference>
<evidence type="ECO:0000313" key="3">
    <source>
        <dbReference type="EMBL" id="CEP17201.1"/>
    </source>
</evidence>
<organism evidence="3 4">
    <name type="scientific">Parasitella parasitica</name>
    <dbReference type="NCBI Taxonomy" id="35722"/>
    <lineage>
        <taxon>Eukaryota</taxon>
        <taxon>Fungi</taxon>
        <taxon>Fungi incertae sedis</taxon>
        <taxon>Mucoromycota</taxon>
        <taxon>Mucoromycotina</taxon>
        <taxon>Mucoromycetes</taxon>
        <taxon>Mucorales</taxon>
        <taxon>Mucorineae</taxon>
        <taxon>Mucoraceae</taxon>
        <taxon>Parasitella</taxon>
    </lineage>
</organism>
<keyword evidence="2" id="KW-0812">Transmembrane</keyword>
<keyword evidence="2" id="KW-0472">Membrane</keyword>
<evidence type="ECO:0000256" key="2">
    <source>
        <dbReference type="SAM" id="Phobius"/>
    </source>
</evidence>
<dbReference type="EMBL" id="LN733620">
    <property type="protein sequence ID" value="CEP17201.1"/>
    <property type="molecule type" value="Genomic_DNA"/>
</dbReference>
<evidence type="ECO:0000256" key="1">
    <source>
        <dbReference type="SAM" id="MobiDB-lite"/>
    </source>
</evidence>
<evidence type="ECO:0000313" key="4">
    <source>
        <dbReference type="Proteomes" id="UP000054107"/>
    </source>
</evidence>
<feature type="compositionally biased region" description="Polar residues" evidence="1">
    <location>
        <begin position="1"/>
        <end position="11"/>
    </location>
</feature>
<feature type="compositionally biased region" description="Basic and acidic residues" evidence="1">
    <location>
        <begin position="63"/>
        <end position="74"/>
    </location>
</feature>
<protein>
    <submittedName>
        <fullName evidence="3">Uncharacterized protein</fullName>
    </submittedName>
</protein>
<feature type="transmembrane region" description="Helical" evidence="2">
    <location>
        <begin position="87"/>
        <end position="111"/>
    </location>
</feature>